<keyword evidence="1" id="KW-0067">ATP-binding</keyword>
<dbReference type="InterPro" id="IPR003960">
    <property type="entry name" value="ATPase_AAA_CS"/>
</dbReference>
<gene>
    <name evidence="4" type="ORF">DBRI00130_LOCUS18820</name>
    <name evidence="5" type="ORF">DBRI00130_LOCUS18822</name>
</gene>
<reference evidence="5" key="1">
    <citation type="submission" date="2021-01" db="EMBL/GenBank/DDBJ databases">
        <authorList>
            <person name="Corre E."/>
            <person name="Pelletier E."/>
            <person name="Niang G."/>
            <person name="Scheremetjew M."/>
            <person name="Finn R."/>
            <person name="Kale V."/>
            <person name="Holt S."/>
            <person name="Cochrane G."/>
            <person name="Meng A."/>
            <person name="Brown T."/>
            <person name="Cohen L."/>
        </authorList>
    </citation>
    <scope>NUCLEOTIDE SEQUENCE</scope>
    <source>
        <strain evidence="5">GSO104</strain>
    </source>
</reference>
<dbReference type="InterPro" id="IPR050168">
    <property type="entry name" value="AAA_ATPase_domain"/>
</dbReference>
<accession>A0A6V2GLI2</accession>
<proteinExistence type="inferred from homology"/>
<dbReference type="PROSITE" id="PS00674">
    <property type="entry name" value="AAA"/>
    <property type="match status" value="1"/>
</dbReference>
<name>A0A6V2GLI2_9STRA</name>
<protein>
    <recommendedName>
        <fullName evidence="6">ATPase AAA-type core domain-containing protein</fullName>
    </recommendedName>
</protein>
<dbReference type="GO" id="GO:0005524">
    <property type="term" value="F:ATP binding"/>
    <property type="evidence" value="ECO:0007669"/>
    <property type="project" value="UniProtKB-KW"/>
</dbReference>
<evidence type="ECO:0000256" key="1">
    <source>
        <dbReference type="RuleBase" id="RU003651"/>
    </source>
</evidence>
<dbReference type="EMBL" id="HBNS01023843">
    <property type="protein sequence ID" value="CAE4614670.1"/>
    <property type="molecule type" value="Transcribed_RNA"/>
</dbReference>
<dbReference type="EMBL" id="HBNS01023845">
    <property type="protein sequence ID" value="CAE4614673.1"/>
    <property type="molecule type" value="Transcribed_RNA"/>
</dbReference>
<dbReference type="PANTHER" id="PTHR23077">
    <property type="entry name" value="AAA-FAMILY ATPASE"/>
    <property type="match status" value="1"/>
</dbReference>
<dbReference type="InterPro" id="IPR041569">
    <property type="entry name" value="AAA_lid_3"/>
</dbReference>
<evidence type="ECO:0000313" key="5">
    <source>
        <dbReference type="EMBL" id="CAE4614673.1"/>
    </source>
</evidence>
<evidence type="ECO:0008006" key="6">
    <source>
        <dbReference type="Google" id="ProtNLM"/>
    </source>
</evidence>
<dbReference type="Gene3D" id="3.40.50.300">
    <property type="entry name" value="P-loop containing nucleotide triphosphate hydrolases"/>
    <property type="match status" value="1"/>
</dbReference>
<dbReference type="InterPro" id="IPR027417">
    <property type="entry name" value="P-loop_NTPase"/>
</dbReference>
<dbReference type="AlphaFoldDB" id="A0A6V2GLI2"/>
<keyword evidence="1" id="KW-0547">Nucleotide-binding</keyword>
<dbReference type="PANTHER" id="PTHR23077:SF117">
    <property type="entry name" value="AAA+ ATPASE DOMAIN-CONTAINING PROTEIN"/>
    <property type="match status" value="1"/>
</dbReference>
<feature type="domain" description="ATPase AAA-type core" evidence="2">
    <location>
        <begin position="3"/>
        <end position="104"/>
    </location>
</feature>
<dbReference type="Gene3D" id="1.10.8.60">
    <property type="match status" value="1"/>
</dbReference>
<feature type="domain" description="AAA ATPase AAA+ lid" evidence="3">
    <location>
        <begin position="138"/>
        <end position="174"/>
    </location>
</feature>
<sequence length="235" mass="25545">MAEATVRRAFSLARSAAPCILFFDEIDSIVGSSGSSSSPSSSNTGMGRGNSAEARVLSTFLNEMDGVDGSIQDGVLVLGATNRPSSLDAALLRPGRFDKVIYVPNPDREARKLIFRSQCQKWKVSPSSSSLGINDEFDIDYLASDDVSGFMTGAEIVGACREAAMMAIREYTNTLLSIHTAKLTYVDEKDNISNGCLCFVRQMHVEQALKAVHPLLSDKSILERYSSFQQEQHSS</sequence>
<dbReference type="SUPFAM" id="SSF52540">
    <property type="entry name" value="P-loop containing nucleoside triphosphate hydrolases"/>
    <property type="match status" value="1"/>
</dbReference>
<organism evidence="5">
    <name type="scientific">Ditylum brightwellii</name>
    <dbReference type="NCBI Taxonomy" id="49249"/>
    <lineage>
        <taxon>Eukaryota</taxon>
        <taxon>Sar</taxon>
        <taxon>Stramenopiles</taxon>
        <taxon>Ochrophyta</taxon>
        <taxon>Bacillariophyta</taxon>
        <taxon>Mediophyceae</taxon>
        <taxon>Lithodesmiophycidae</taxon>
        <taxon>Lithodesmiales</taxon>
        <taxon>Lithodesmiaceae</taxon>
        <taxon>Ditylum</taxon>
    </lineage>
</organism>
<dbReference type="Pfam" id="PF17862">
    <property type="entry name" value="AAA_lid_3"/>
    <property type="match status" value="1"/>
</dbReference>
<evidence type="ECO:0000259" key="2">
    <source>
        <dbReference type="Pfam" id="PF00004"/>
    </source>
</evidence>
<dbReference type="Pfam" id="PF00004">
    <property type="entry name" value="AAA"/>
    <property type="match status" value="1"/>
</dbReference>
<evidence type="ECO:0000313" key="4">
    <source>
        <dbReference type="EMBL" id="CAE4614670.1"/>
    </source>
</evidence>
<dbReference type="InterPro" id="IPR003959">
    <property type="entry name" value="ATPase_AAA_core"/>
</dbReference>
<dbReference type="GO" id="GO:0016887">
    <property type="term" value="F:ATP hydrolysis activity"/>
    <property type="evidence" value="ECO:0007669"/>
    <property type="project" value="InterPro"/>
</dbReference>
<comment type="similarity">
    <text evidence="1">Belongs to the AAA ATPase family.</text>
</comment>
<evidence type="ECO:0000259" key="3">
    <source>
        <dbReference type="Pfam" id="PF17862"/>
    </source>
</evidence>